<keyword evidence="2" id="KW-1185">Reference proteome</keyword>
<evidence type="ECO:0000313" key="1">
    <source>
        <dbReference type="EMBL" id="KAK6775727.1"/>
    </source>
</evidence>
<accession>A0AAN8SZM1</accession>
<dbReference type="Proteomes" id="UP001371456">
    <property type="component" value="Unassembled WGS sequence"/>
</dbReference>
<organism evidence="1 2">
    <name type="scientific">Solanum bulbocastanum</name>
    <name type="common">Wild potato</name>
    <dbReference type="NCBI Taxonomy" id="147425"/>
    <lineage>
        <taxon>Eukaryota</taxon>
        <taxon>Viridiplantae</taxon>
        <taxon>Streptophyta</taxon>
        <taxon>Embryophyta</taxon>
        <taxon>Tracheophyta</taxon>
        <taxon>Spermatophyta</taxon>
        <taxon>Magnoliopsida</taxon>
        <taxon>eudicotyledons</taxon>
        <taxon>Gunneridae</taxon>
        <taxon>Pentapetalae</taxon>
        <taxon>asterids</taxon>
        <taxon>lamiids</taxon>
        <taxon>Solanales</taxon>
        <taxon>Solanaceae</taxon>
        <taxon>Solanoideae</taxon>
        <taxon>Solaneae</taxon>
        <taxon>Solanum</taxon>
    </lineage>
</organism>
<gene>
    <name evidence="1" type="ORF">RDI58_026728</name>
</gene>
<reference evidence="1 2" key="1">
    <citation type="submission" date="2024-02" db="EMBL/GenBank/DDBJ databases">
        <title>de novo genome assembly of Solanum bulbocastanum strain 11H21.</title>
        <authorList>
            <person name="Hosaka A.J."/>
        </authorList>
    </citation>
    <scope>NUCLEOTIDE SEQUENCE [LARGE SCALE GENOMIC DNA]</scope>
    <source>
        <tissue evidence="1">Young leaves</tissue>
    </source>
</reference>
<sequence length="71" mass="8379">MIVSFLSSCSYKYTSPHSCQAYCCCCFICNYTRNSCLTEEQLINCCTYFFSLFSNTSLHNYRLCCCFWHLQ</sequence>
<dbReference type="EMBL" id="JBANQN010000011">
    <property type="protein sequence ID" value="KAK6775727.1"/>
    <property type="molecule type" value="Genomic_DNA"/>
</dbReference>
<proteinExistence type="predicted"/>
<name>A0AAN8SZM1_SOLBU</name>
<protein>
    <submittedName>
        <fullName evidence="1">Uncharacterized protein</fullName>
    </submittedName>
</protein>
<evidence type="ECO:0000313" key="2">
    <source>
        <dbReference type="Proteomes" id="UP001371456"/>
    </source>
</evidence>
<comment type="caution">
    <text evidence="1">The sequence shown here is derived from an EMBL/GenBank/DDBJ whole genome shotgun (WGS) entry which is preliminary data.</text>
</comment>
<dbReference type="AlphaFoldDB" id="A0AAN8SZM1"/>